<dbReference type="AlphaFoldDB" id="A0A6A7Y1E7"/>
<evidence type="ECO:0000313" key="4">
    <source>
        <dbReference type="EMBL" id="MQT12496.1"/>
    </source>
</evidence>
<keyword evidence="2 4" id="KW-0378">Hydrolase</keyword>
<dbReference type="GO" id="GO:0016787">
    <property type="term" value="F:hydrolase activity"/>
    <property type="evidence" value="ECO:0007669"/>
    <property type="project" value="UniProtKB-KW"/>
</dbReference>
<comment type="caution">
    <text evidence="4">The sequence shown here is derived from an EMBL/GenBank/DDBJ whole genome shotgun (WGS) entry which is preliminary data.</text>
</comment>
<dbReference type="SUPFAM" id="SSF56235">
    <property type="entry name" value="N-terminal nucleophile aminohydrolases (Ntn hydrolases)"/>
    <property type="match status" value="1"/>
</dbReference>
<dbReference type="Gene3D" id="3.60.60.10">
    <property type="entry name" value="Penicillin V Acylase, Chain A"/>
    <property type="match status" value="1"/>
</dbReference>
<comment type="similarity">
    <text evidence="1">Belongs to the peptidase C59 family.</text>
</comment>
<sequence length="373" mass="39543">MLAQTPAIACTTLMTRDASGGVYHGRTLELASWLPYNVVYVPAGTWLKSSTPTDADKALQGSSRYRVLAITVPVDAAGSNKVVEGVNEEGLSFSALMYAGAVGPQVRIEQSQKALAAADLGAWGLSQFKNVAEVKAAMANQPVWLAGLAVLGGLKTPLHYIFYDRAGNSIVIEFADGKQSVNDNPIGVMTNGPELSWHLTNLNNYSFLTNVDKSTGSFNGVNVAQPDSGIATAGLPASNTSVGRFVRAAYYSTYVEKAKDPDTAIVTLAHVMNNFDRPRDITIDQSGAVANEGVATTGKAAFSSEYTTWTALTDLNRGLLFVRTYMDVNYAKFDLAAFKDVKEIKAIPLAGVAGSSIDATQQLLAGKSVPNAE</sequence>
<dbReference type="PANTHER" id="PTHR35527:SF2">
    <property type="entry name" value="HYDROLASE"/>
    <property type="match status" value="1"/>
</dbReference>
<organism evidence="4 5">
    <name type="scientific">Segnochrobactrum spirostomi</name>
    <dbReference type="NCBI Taxonomy" id="2608987"/>
    <lineage>
        <taxon>Bacteria</taxon>
        <taxon>Pseudomonadati</taxon>
        <taxon>Pseudomonadota</taxon>
        <taxon>Alphaproteobacteria</taxon>
        <taxon>Hyphomicrobiales</taxon>
        <taxon>Segnochrobactraceae</taxon>
        <taxon>Segnochrobactrum</taxon>
    </lineage>
</organism>
<dbReference type="InterPro" id="IPR052193">
    <property type="entry name" value="Peptidase_C59"/>
</dbReference>
<proteinExistence type="inferred from homology"/>
<gene>
    <name evidence="4" type="ORF">F0357_07420</name>
</gene>
<dbReference type="EMBL" id="VWNA01000001">
    <property type="protein sequence ID" value="MQT12496.1"/>
    <property type="molecule type" value="Genomic_DNA"/>
</dbReference>
<dbReference type="PANTHER" id="PTHR35527">
    <property type="entry name" value="CHOLOYLGLYCINE HYDROLASE"/>
    <property type="match status" value="1"/>
</dbReference>
<evidence type="ECO:0000313" key="5">
    <source>
        <dbReference type="Proteomes" id="UP000332515"/>
    </source>
</evidence>
<evidence type="ECO:0000256" key="2">
    <source>
        <dbReference type="ARBA" id="ARBA00022801"/>
    </source>
</evidence>
<dbReference type="Pfam" id="PF02275">
    <property type="entry name" value="CBAH"/>
    <property type="match status" value="1"/>
</dbReference>
<keyword evidence="5" id="KW-1185">Reference proteome</keyword>
<dbReference type="Proteomes" id="UP000332515">
    <property type="component" value="Unassembled WGS sequence"/>
</dbReference>
<protein>
    <submittedName>
        <fullName evidence="4">Linear amide C-N hydrolase</fullName>
    </submittedName>
</protein>
<evidence type="ECO:0000256" key="1">
    <source>
        <dbReference type="ARBA" id="ARBA00006625"/>
    </source>
</evidence>
<feature type="domain" description="Choloylglycine hydrolase/NAAA C-terminal" evidence="3">
    <location>
        <begin position="10"/>
        <end position="336"/>
    </location>
</feature>
<evidence type="ECO:0000259" key="3">
    <source>
        <dbReference type="Pfam" id="PF02275"/>
    </source>
</evidence>
<reference evidence="4 5" key="1">
    <citation type="submission" date="2019-09" db="EMBL/GenBank/DDBJ databases">
        <title>Segnochrobactrum spirostomi gen. nov., sp. nov., isolated from the ciliate Spirostomum cf. yagiui and description of a novel family, Segnochrobactraceae fam. nov. within the order Rhizobiales of the class Alphaproteobacteria.</title>
        <authorList>
            <person name="Akter S."/>
            <person name="Shazib S.U.A."/>
            <person name="Shin M.K."/>
        </authorList>
    </citation>
    <scope>NUCLEOTIDE SEQUENCE [LARGE SCALE GENOMIC DNA]</scope>
    <source>
        <strain evidence="4 5">Sp-1</strain>
    </source>
</reference>
<dbReference type="InterPro" id="IPR029055">
    <property type="entry name" value="Ntn_hydrolases_N"/>
</dbReference>
<dbReference type="InterPro" id="IPR029132">
    <property type="entry name" value="CBAH/NAAA_C"/>
</dbReference>
<name>A0A6A7Y1E7_9HYPH</name>
<accession>A0A6A7Y1E7</accession>